<accession>A0A382WRY1</accession>
<keyword evidence="1" id="KW-0812">Transmembrane</keyword>
<reference evidence="2" key="1">
    <citation type="submission" date="2018-05" db="EMBL/GenBank/DDBJ databases">
        <authorList>
            <person name="Lanie J.A."/>
            <person name="Ng W.-L."/>
            <person name="Kazmierczak K.M."/>
            <person name="Andrzejewski T.M."/>
            <person name="Davidsen T.M."/>
            <person name="Wayne K.J."/>
            <person name="Tettelin H."/>
            <person name="Glass J.I."/>
            <person name="Rusch D."/>
            <person name="Podicherti R."/>
            <person name="Tsui H.-C.T."/>
            <person name="Winkler M.E."/>
        </authorList>
    </citation>
    <scope>NUCLEOTIDE SEQUENCE</scope>
</reference>
<gene>
    <name evidence="2" type="ORF">METZ01_LOCUS414009</name>
</gene>
<feature type="transmembrane region" description="Helical" evidence="1">
    <location>
        <begin position="132"/>
        <end position="150"/>
    </location>
</feature>
<proteinExistence type="predicted"/>
<keyword evidence="1" id="KW-0472">Membrane</keyword>
<protein>
    <recommendedName>
        <fullName evidence="3">NADH:ubiquinone/plastoquinone oxidoreductase chloroplast chain 5 C-terminal domain-containing protein</fullName>
    </recommendedName>
</protein>
<dbReference type="EMBL" id="UINC01161772">
    <property type="protein sequence ID" value="SVD61155.1"/>
    <property type="molecule type" value="Genomic_DNA"/>
</dbReference>
<evidence type="ECO:0000313" key="2">
    <source>
        <dbReference type="EMBL" id="SVD61155.1"/>
    </source>
</evidence>
<name>A0A382WRY1_9ZZZZ</name>
<dbReference type="Gene3D" id="1.20.5.2700">
    <property type="match status" value="1"/>
</dbReference>
<organism evidence="2">
    <name type="scientific">marine metagenome</name>
    <dbReference type="NCBI Taxonomy" id="408172"/>
    <lineage>
        <taxon>unclassified sequences</taxon>
        <taxon>metagenomes</taxon>
        <taxon>ecological metagenomes</taxon>
    </lineage>
</organism>
<feature type="transmembrane region" description="Helical" evidence="1">
    <location>
        <begin position="33"/>
        <end position="56"/>
    </location>
</feature>
<keyword evidence="1" id="KW-1133">Transmembrane helix</keyword>
<evidence type="ECO:0000256" key="1">
    <source>
        <dbReference type="SAM" id="Phobius"/>
    </source>
</evidence>
<evidence type="ECO:0008006" key="3">
    <source>
        <dbReference type="Google" id="ProtNLM"/>
    </source>
</evidence>
<sequence>MQLPFAPSLRFLEQWLEPSLFGNEVHLGLGAGMLWVLAAIAIAGGLVGIAVAIAAYQRRRIDHRVFEQPLLADAWAIDRAVGDFMGGPGRAGFEATTTFDERIVDGAVNGVGTSVRRLAGVLRRFHNGLVRTYAAGAALGAVALLLWFLTRASW</sequence>
<dbReference type="AlphaFoldDB" id="A0A382WRY1"/>